<dbReference type="InterPro" id="IPR012001">
    <property type="entry name" value="Thiamin_PyroP_enz_TPP-bd_dom"/>
</dbReference>
<accession>A6UX02</accession>
<dbReference type="eggNOG" id="arCOG02000">
    <property type="taxonomic scope" value="Archaea"/>
</dbReference>
<dbReference type="GeneID" id="5326297"/>
<dbReference type="RefSeq" id="WP_011974156.1">
    <property type="nucleotide sequence ID" value="NC_009635.1"/>
</dbReference>
<dbReference type="SUPFAM" id="SSF52467">
    <property type="entry name" value="DHS-like NAD/FAD-binding domain"/>
    <property type="match status" value="1"/>
</dbReference>
<dbReference type="OrthoDB" id="6837at2157"/>
<dbReference type="GO" id="GO:0009099">
    <property type="term" value="P:L-valine biosynthetic process"/>
    <property type="evidence" value="ECO:0007669"/>
    <property type="project" value="TreeGrafter"/>
</dbReference>
<dbReference type="Pfam" id="PF02775">
    <property type="entry name" value="TPP_enzyme_C"/>
    <property type="match status" value="1"/>
</dbReference>
<dbReference type="EMBL" id="CP000743">
    <property type="protein sequence ID" value="ABR57024.1"/>
    <property type="molecule type" value="Genomic_DNA"/>
</dbReference>
<keyword evidence="2 3" id="KW-0786">Thiamine pyrophosphate</keyword>
<dbReference type="SUPFAM" id="SSF52518">
    <property type="entry name" value="Thiamin diphosphate-binding fold (THDP-binding)"/>
    <property type="match status" value="2"/>
</dbReference>
<organism evidence="8 9">
    <name type="scientific">Methanococcus aeolicus (strain ATCC BAA-1280 / DSM 17508 / OCM 812 / Nankai-3)</name>
    <dbReference type="NCBI Taxonomy" id="419665"/>
    <lineage>
        <taxon>Archaea</taxon>
        <taxon>Methanobacteriati</taxon>
        <taxon>Methanobacteriota</taxon>
        <taxon>Methanomada group</taxon>
        <taxon>Methanococci</taxon>
        <taxon>Methanococcales</taxon>
        <taxon>Methanococcaceae</taxon>
        <taxon>Methanococcus</taxon>
    </lineage>
</organism>
<dbReference type="GO" id="GO:0050660">
    <property type="term" value="F:flavin adenine dinucleotide binding"/>
    <property type="evidence" value="ECO:0007669"/>
    <property type="project" value="TreeGrafter"/>
</dbReference>
<dbReference type="GO" id="GO:0044272">
    <property type="term" value="P:sulfur compound biosynthetic process"/>
    <property type="evidence" value="ECO:0007669"/>
    <property type="project" value="UniProtKB-ARBA"/>
</dbReference>
<dbReference type="GO" id="GO:0005948">
    <property type="term" value="C:acetolactate synthase complex"/>
    <property type="evidence" value="ECO:0007669"/>
    <property type="project" value="TreeGrafter"/>
</dbReference>
<dbReference type="GO" id="GO:0009097">
    <property type="term" value="P:isoleucine biosynthetic process"/>
    <property type="evidence" value="ECO:0007669"/>
    <property type="project" value="TreeGrafter"/>
</dbReference>
<evidence type="ECO:0000256" key="4">
    <source>
        <dbReference type="SAM" id="MobiDB-lite"/>
    </source>
</evidence>
<protein>
    <submittedName>
        <fullName evidence="8">Thiamine pyrophosphate protein domain protein TPP-binding</fullName>
    </submittedName>
</protein>
<dbReference type="GO" id="GO:0000287">
    <property type="term" value="F:magnesium ion binding"/>
    <property type="evidence" value="ECO:0007669"/>
    <property type="project" value="InterPro"/>
</dbReference>
<evidence type="ECO:0000256" key="3">
    <source>
        <dbReference type="RuleBase" id="RU362132"/>
    </source>
</evidence>
<dbReference type="AlphaFoldDB" id="A6UX02"/>
<dbReference type="InterPro" id="IPR011766">
    <property type="entry name" value="TPP_enzyme_TPP-bd"/>
</dbReference>
<sequence length="507" mass="56638">MNFTDEILDFLIKKNIKTVFSYPGEQILPLYNGLNESPIKNIMVRSEQGASHMADGYSRITNHVGVCLATAGPGATNLMTGIATAYKDSSSVIAITGRCKKEYINKNYFQEINMDFLNLQNGYFVDAPDIKYFEKAFNESINTKKPIHLNIPYGVLLDSNDDNNRNNNENNYKDEKNNKKDNTSILNNIDYNTTGKPLLLIGQGIYGNLSYNDILKINDILKNSHIPIATTYPARGVIDENNPICLGLVGGRGTEKANQYILNCDTVYCLGASLSYNTLPPLIRDKIIPKIKDIPININNLEDIELLINTLNYKYNNVYINNIGNNINPNNKLCGDYSLKINEILNNLPDDTIITTDAGNHTVFVSLLKTCGAPKNIISSHSMGTMGFGLPASIGVKFGCLDNNIDREVVSINGDGGFQMNIQELATVSENNLKILIIIMKNNRLNIFGDIKNPDFNKIADGYNIDNIYISDIDEIENNIKYYLNNNKPYLMVVECENESLPKKSFN</sequence>
<evidence type="ECO:0000256" key="1">
    <source>
        <dbReference type="ARBA" id="ARBA00007812"/>
    </source>
</evidence>
<evidence type="ECO:0000259" key="6">
    <source>
        <dbReference type="Pfam" id="PF02775"/>
    </source>
</evidence>
<dbReference type="Proteomes" id="UP000001106">
    <property type="component" value="Chromosome"/>
</dbReference>
<evidence type="ECO:0000259" key="5">
    <source>
        <dbReference type="Pfam" id="PF00205"/>
    </source>
</evidence>
<dbReference type="InterPro" id="IPR029035">
    <property type="entry name" value="DHS-like_NAD/FAD-binding_dom"/>
</dbReference>
<dbReference type="STRING" id="419665.Maeo_1448"/>
<dbReference type="InterPro" id="IPR045229">
    <property type="entry name" value="TPP_enz"/>
</dbReference>
<evidence type="ECO:0000259" key="7">
    <source>
        <dbReference type="Pfam" id="PF02776"/>
    </source>
</evidence>
<feature type="domain" description="Thiamine pyrophosphate enzyme N-terminal TPP-binding" evidence="7">
    <location>
        <begin position="1"/>
        <end position="112"/>
    </location>
</feature>
<feature type="domain" description="Thiamine pyrophosphate enzyme TPP-binding" evidence="6">
    <location>
        <begin position="357"/>
        <end position="494"/>
    </location>
</feature>
<reference evidence="8" key="1">
    <citation type="submission" date="2007-06" db="EMBL/GenBank/DDBJ databases">
        <title>Complete sequence of Methanococcus aeolicus Nankai-3.</title>
        <authorList>
            <consortium name="US DOE Joint Genome Institute"/>
            <person name="Copeland A."/>
            <person name="Lucas S."/>
            <person name="Lapidus A."/>
            <person name="Barry K."/>
            <person name="Glavina del Rio T."/>
            <person name="Dalin E."/>
            <person name="Tice H."/>
            <person name="Pitluck S."/>
            <person name="Chain P."/>
            <person name="Malfatti S."/>
            <person name="Shin M."/>
            <person name="Vergez L."/>
            <person name="Schmutz J."/>
            <person name="Larimer F."/>
            <person name="Land M."/>
            <person name="Hauser L."/>
            <person name="Kyrpides N."/>
            <person name="Lykidis A."/>
            <person name="Sieprawska-Lupa M."/>
            <person name="Whitman W.B."/>
            <person name="Richardson P."/>
        </authorList>
    </citation>
    <scope>NUCLEOTIDE SEQUENCE [LARGE SCALE GENOMIC DNA]</scope>
    <source>
        <strain evidence="8">Nankai-3</strain>
    </source>
</reference>
<dbReference type="GO" id="GO:0030976">
    <property type="term" value="F:thiamine pyrophosphate binding"/>
    <property type="evidence" value="ECO:0007669"/>
    <property type="project" value="InterPro"/>
</dbReference>
<dbReference type="InterPro" id="IPR012000">
    <property type="entry name" value="Thiamin_PyroP_enz_cen_dom"/>
</dbReference>
<dbReference type="InterPro" id="IPR029061">
    <property type="entry name" value="THDP-binding"/>
</dbReference>
<feature type="region of interest" description="Disordered" evidence="4">
    <location>
        <begin position="160"/>
        <end position="179"/>
    </location>
</feature>
<evidence type="ECO:0000256" key="2">
    <source>
        <dbReference type="ARBA" id="ARBA00023052"/>
    </source>
</evidence>
<dbReference type="Pfam" id="PF00205">
    <property type="entry name" value="TPP_enzyme_M"/>
    <property type="match status" value="1"/>
</dbReference>
<dbReference type="Gene3D" id="3.40.50.1220">
    <property type="entry name" value="TPP-binding domain"/>
    <property type="match status" value="1"/>
</dbReference>
<dbReference type="Gene3D" id="3.40.50.970">
    <property type="match status" value="2"/>
</dbReference>
<gene>
    <name evidence="8" type="ordered locus">Maeo_1448</name>
</gene>
<feature type="domain" description="Thiamine pyrophosphate enzyme central" evidence="5">
    <location>
        <begin position="196"/>
        <end position="298"/>
    </location>
</feature>
<evidence type="ECO:0000313" key="8">
    <source>
        <dbReference type="EMBL" id="ABR57024.1"/>
    </source>
</evidence>
<dbReference type="PANTHER" id="PTHR18968">
    <property type="entry name" value="THIAMINE PYROPHOSPHATE ENZYMES"/>
    <property type="match status" value="1"/>
</dbReference>
<dbReference type="HOGENOM" id="CLU_013748_3_1_2"/>
<name>A6UX02_META3</name>
<dbReference type="Pfam" id="PF02776">
    <property type="entry name" value="TPP_enzyme_N"/>
    <property type="match status" value="1"/>
</dbReference>
<dbReference type="KEGG" id="mae:Maeo_1448"/>
<dbReference type="PANTHER" id="PTHR18968:SF13">
    <property type="entry name" value="ACETOLACTATE SYNTHASE CATALYTIC SUBUNIT, MITOCHONDRIAL"/>
    <property type="match status" value="1"/>
</dbReference>
<proteinExistence type="inferred from homology"/>
<dbReference type="CDD" id="cd07035">
    <property type="entry name" value="TPP_PYR_POX_like"/>
    <property type="match status" value="1"/>
</dbReference>
<keyword evidence="9" id="KW-1185">Reference proteome</keyword>
<evidence type="ECO:0000313" key="9">
    <source>
        <dbReference type="Proteomes" id="UP000001106"/>
    </source>
</evidence>
<comment type="similarity">
    <text evidence="1 3">Belongs to the TPP enzyme family.</text>
</comment>
<dbReference type="GO" id="GO:0003984">
    <property type="term" value="F:acetolactate synthase activity"/>
    <property type="evidence" value="ECO:0007669"/>
    <property type="project" value="TreeGrafter"/>
</dbReference>